<dbReference type="AlphaFoldDB" id="A0A8T0VE35"/>
<dbReference type="Proteomes" id="UP000823388">
    <property type="component" value="Chromosome 2N"/>
</dbReference>
<feature type="compositionally biased region" description="Basic residues" evidence="1">
    <location>
        <begin position="14"/>
        <end position="26"/>
    </location>
</feature>
<evidence type="ECO:0000256" key="1">
    <source>
        <dbReference type="SAM" id="MobiDB-lite"/>
    </source>
</evidence>
<sequence length="162" mass="17731">MESADGRWPERSSLRRRGRGRVRLHRAPPETGRAGEDCRRARLAPARGRLPCWELTGAESGRRRRSLSRTLPPPLLFAPNPGREGGARWPREGGRIGPSASTPRAKSGLAGREKLAGRAREDGSAPPPLARPPAMGMGWREEGSRRRRKQSLTGERGGGGHR</sequence>
<reference evidence="2" key="1">
    <citation type="submission" date="2020-05" db="EMBL/GenBank/DDBJ databases">
        <title>WGS assembly of Panicum virgatum.</title>
        <authorList>
            <person name="Lovell J.T."/>
            <person name="Jenkins J."/>
            <person name="Shu S."/>
            <person name="Juenger T.E."/>
            <person name="Schmutz J."/>
        </authorList>
    </citation>
    <scope>NUCLEOTIDE SEQUENCE</scope>
    <source>
        <strain evidence="2">AP13</strain>
    </source>
</reference>
<protein>
    <submittedName>
        <fullName evidence="2">Uncharacterized protein</fullName>
    </submittedName>
</protein>
<feature type="region of interest" description="Disordered" evidence="1">
    <location>
        <begin position="56"/>
        <end position="162"/>
    </location>
</feature>
<feature type="compositionally biased region" description="Basic and acidic residues" evidence="1">
    <location>
        <begin position="111"/>
        <end position="123"/>
    </location>
</feature>
<accession>A0A8T0VE35</accession>
<feature type="compositionally biased region" description="Basic and acidic residues" evidence="1">
    <location>
        <begin position="1"/>
        <end position="13"/>
    </location>
</feature>
<gene>
    <name evidence="2" type="ORF">PVAP13_2NG170503</name>
</gene>
<organism evidence="2 3">
    <name type="scientific">Panicum virgatum</name>
    <name type="common">Blackwell switchgrass</name>
    <dbReference type="NCBI Taxonomy" id="38727"/>
    <lineage>
        <taxon>Eukaryota</taxon>
        <taxon>Viridiplantae</taxon>
        <taxon>Streptophyta</taxon>
        <taxon>Embryophyta</taxon>
        <taxon>Tracheophyta</taxon>
        <taxon>Spermatophyta</taxon>
        <taxon>Magnoliopsida</taxon>
        <taxon>Liliopsida</taxon>
        <taxon>Poales</taxon>
        <taxon>Poaceae</taxon>
        <taxon>PACMAD clade</taxon>
        <taxon>Panicoideae</taxon>
        <taxon>Panicodae</taxon>
        <taxon>Paniceae</taxon>
        <taxon>Panicinae</taxon>
        <taxon>Panicum</taxon>
        <taxon>Panicum sect. Hiantes</taxon>
    </lineage>
</organism>
<feature type="region of interest" description="Disordered" evidence="1">
    <location>
        <begin position="1"/>
        <end position="43"/>
    </location>
</feature>
<proteinExistence type="predicted"/>
<comment type="caution">
    <text evidence="2">The sequence shown here is derived from an EMBL/GenBank/DDBJ whole genome shotgun (WGS) entry which is preliminary data.</text>
</comment>
<dbReference type="EMBL" id="CM029040">
    <property type="protein sequence ID" value="KAG2633490.1"/>
    <property type="molecule type" value="Genomic_DNA"/>
</dbReference>
<feature type="compositionally biased region" description="Basic and acidic residues" evidence="1">
    <location>
        <begin position="85"/>
        <end position="94"/>
    </location>
</feature>
<keyword evidence="3" id="KW-1185">Reference proteome</keyword>
<name>A0A8T0VE35_PANVG</name>
<evidence type="ECO:0000313" key="2">
    <source>
        <dbReference type="EMBL" id="KAG2633490.1"/>
    </source>
</evidence>
<evidence type="ECO:0000313" key="3">
    <source>
        <dbReference type="Proteomes" id="UP000823388"/>
    </source>
</evidence>